<dbReference type="GeneID" id="111276508"/>
<dbReference type="SUPFAM" id="SSF52200">
    <property type="entry name" value="Toll/Interleukin receptor TIR domain"/>
    <property type="match status" value="1"/>
</dbReference>
<keyword evidence="3" id="KW-0520">NAD</keyword>
<evidence type="ECO:0000256" key="4">
    <source>
        <dbReference type="ARBA" id="ARBA00047304"/>
    </source>
</evidence>
<dbReference type="AlphaFoldDB" id="A0A6P5WQ59"/>
<evidence type="ECO:0000313" key="7">
    <source>
        <dbReference type="RefSeq" id="XP_022717988.1"/>
    </source>
</evidence>
<dbReference type="SMART" id="SM00255">
    <property type="entry name" value="TIR"/>
    <property type="match status" value="1"/>
</dbReference>
<dbReference type="GO" id="GO:0061809">
    <property type="term" value="F:NAD+ nucleosidase activity, cyclic ADP-ribose generating"/>
    <property type="evidence" value="ECO:0007669"/>
    <property type="project" value="UniProtKB-EC"/>
</dbReference>
<comment type="catalytic activity">
    <reaction evidence="4">
        <text>NAD(+) + H2O = ADP-D-ribose + nicotinamide + H(+)</text>
        <dbReference type="Rhea" id="RHEA:16301"/>
        <dbReference type="ChEBI" id="CHEBI:15377"/>
        <dbReference type="ChEBI" id="CHEBI:15378"/>
        <dbReference type="ChEBI" id="CHEBI:17154"/>
        <dbReference type="ChEBI" id="CHEBI:57540"/>
        <dbReference type="ChEBI" id="CHEBI:57967"/>
        <dbReference type="EC" id="3.2.2.6"/>
    </reaction>
    <physiologicalReaction direction="left-to-right" evidence="4">
        <dbReference type="Rhea" id="RHEA:16302"/>
    </physiologicalReaction>
</comment>
<proteinExistence type="predicted"/>
<evidence type="ECO:0000256" key="1">
    <source>
        <dbReference type="ARBA" id="ARBA00011982"/>
    </source>
</evidence>
<dbReference type="Proteomes" id="UP000515121">
    <property type="component" value="Unplaced"/>
</dbReference>
<sequence length="164" mass="19306">MDHESSLSIPQHSYHVFLSFRGTDTRKNFTDHLYMALVQAGIRTFRDDDEIERGKNIWDEIEKVIFHQSKISIIVFSKDYASSKWCLNELVKIMEHRKSSQHNVLPVFYDVDPSQVKKQTGSYAEAFARHEKTFKFEMDMVQKWRAALKEVVDLGGMVLQDRYI</sequence>
<dbReference type="PANTHER" id="PTHR32009:SF39">
    <property type="entry name" value="TIR DOMAIN-CONTAINING PROTEIN"/>
    <property type="match status" value="1"/>
</dbReference>
<dbReference type="OrthoDB" id="6160824at2759"/>
<dbReference type="EC" id="3.2.2.6" evidence="1"/>
<evidence type="ECO:0000256" key="3">
    <source>
        <dbReference type="ARBA" id="ARBA00023027"/>
    </source>
</evidence>
<dbReference type="PROSITE" id="PS50104">
    <property type="entry name" value="TIR"/>
    <property type="match status" value="1"/>
</dbReference>
<keyword evidence="2" id="KW-0378">Hydrolase</keyword>
<dbReference type="KEGG" id="dzi:111276508"/>
<protein>
    <recommendedName>
        <fullName evidence="1">ADP-ribosyl cyclase/cyclic ADP-ribose hydrolase</fullName>
        <ecNumber evidence="1">3.2.2.6</ecNumber>
    </recommendedName>
</protein>
<dbReference type="Gene3D" id="3.40.50.10140">
    <property type="entry name" value="Toll/interleukin-1 receptor homology (TIR) domain"/>
    <property type="match status" value="1"/>
</dbReference>
<evidence type="ECO:0000313" key="6">
    <source>
        <dbReference type="Proteomes" id="UP000515121"/>
    </source>
</evidence>
<feature type="domain" description="TIR" evidence="5">
    <location>
        <begin position="12"/>
        <end position="164"/>
    </location>
</feature>
<evidence type="ECO:0000259" key="5">
    <source>
        <dbReference type="PROSITE" id="PS50104"/>
    </source>
</evidence>
<dbReference type="RefSeq" id="XP_022717988.1">
    <property type="nucleotide sequence ID" value="XM_022862253.1"/>
</dbReference>
<keyword evidence="6" id="KW-1185">Reference proteome</keyword>
<name>A0A6P5WQ59_DURZI</name>
<evidence type="ECO:0000256" key="2">
    <source>
        <dbReference type="ARBA" id="ARBA00022801"/>
    </source>
</evidence>
<dbReference type="FunFam" id="3.40.50.10140:FF:000007">
    <property type="entry name" value="Disease resistance protein (TIR-NBS-LRR class)"/>
    <property type="match status" value="1"/>
</dbReference>
<gene>
    <name evidence="7" type="primary">LOC111276508</name>
</gene>
<reference evidence="7" key="1">
    <citation type="submission" date="2025-08" db="UniProtKB">
        <authorList>
            <consortium name="RefSeq"/>
        </authorList>
    </citation>
    <scope>IDENTIFICATION</scope>
    <source>
        <tissue evidence="7">Fruit stalk</tissue>
    </source>
</reference>
<dbReference type="GO" id="GO:0007165">
    <property type="term" value="P:signal transduction"/>
    <property type="evidence" value="ECO:0007669"/>
    <property type="project" value="InterPro"/>
</dbReference>
<dbReference type="PANTHER" id="PTHR32009">
    <property type="entry name" value="TMV RESISTANCE PROTEIN N-LIKE"/>
    <property type="match status" value="1"/>
</dbReference>
<dbReference type="Pfam" id="PF01582">
    <property type="entry name" value="TIR"/>
    <property type="match status" value="1"/>
</dbReference>
<dbReference type="InterPro" id="IPR035897">
    <property type="entry name" value="Toll_tir_struct_dom_sf"/>
</dbReference>
<accession>A0A6P5WQ59</accession>
<dbReference type="InterPro" id="IPR000157">
    <property type="entry name" value="TIR_dom"/>
</dbReference>
<organism evidence="6 7">
    <name type="scientific">Durio zibethinus</name>
    <name type="common">Durian</name>
    <dbReference type="NCBI Taxonomy" id="66656"/>
    <lineage>
        <taxon>Eukaryota</taxon>
        <taxon>Viridiplantae</taxon>
        <taxon>Streptophyta</taxon>
        <taxon>Embryophyta</taxon>
        <taxon>Tracheophyta</taxon>
        <taxon>Spermatophyta</taxon>
        <taxon>Magnoliopsida</taxon>
        <taxon>eudicotyledons</taxon>
        <taxon>Gunneridae</taxon>
        <taxon>Pentapetalae</taxon>
        <taxon>rosids</taxon>
        <taxon>malvids</taxon>
        <taxon>Malvales</taxon>
        <taxon>Malvaceae</taxon>
        <taxon>Helicteroideae</taxon>
        <taxon>Durio</taxon>
    </lineage>
</organism>